<sequence length="578" mass="65807">MEEEPEFQFRCILLKILDGLSDNDCMKLKFLLGDNISRRLRDADHTSVANTLNVFETLFDQRKISNKDFTYLIKAFEAIECFGAAHRLKEHHEEAQRSRSRTLSSASTTNTTTLPPSNVLIVNGWSNEDSIGDYIKKQSELIQPLLNNNPETSLSQIHENRLPLTAIITPSSRSSGKPGIRNNLTFRITKKDFLCLSIIGIIITILAIITIIHLLKNKEKYCQPPNANVLYLIRSVHTLKFVTSGNTSKDKEPIYQLSTAVADQTTQQRQQQWFFTSVVDHREKNVYIIQSVYNRKALDIPHRSSHDNIKVQQYESDKDNRNQQFKLIHIKKNYCKIVSVATGKALDSRSNDFSISQSKSNLNKDTQLWQLIVSEESTTQTVTVPENSDPPCNNHAKELYVRYHCDSIEDFSMVKLGKAVGGDGGDIFDDSLTYSFSYYHYCSSIGVTWSDRLNSIQSSYSSSTSDHISIIRADRHGDEGSKCHIFNVTLMNKNERINKIDVVYGERYIANDWRPDTTTKIIVGIKFYTTYNRSSPFYGSNQTGDIHEIVKYDGYTVGYVKGKGGGAIDQLQFVWYKA</sequence>
<evidence type="ECO:0000256" key="2">
    <source>
        <dbReference type="SAM" id="Phobius"/>
    </source>
</evidence>
<dbReference type="InterPro" id="IPR011029">
    <property type="entry name" value="DEATH-like_dom_sf"/>
</dbReference>
<dbReference type="SUPFAM" id="SSF47986">
    <property type="entry name" value="DEATH domain"/>
    <property type="match status" value="1"/>
</dbReference>
<dbReference type="OrthoDB" id="10216562at2759"/>
<evidence type="ECO:0000313" key="6">
    <source>
        <dbReference type="EMBL" id="CAF3911242.1"/>
    </source>
</evidence>
<keyword evidence="7" id="KW-1185">Reference proteome</keyword>
<name>A0A814SHT9_9BILA</name>
<evidence type="ECO:0000313" key="5">
    <source>
        <dbReference type="EMBL" id="CAF1147636.1"/>
    </source>
</evidence>
<feature type="compositionally biased region" description="Low complexity" evidence="1">
    <location>
        <begin position="101"/>
        <end position="115"/>
    </location>
</feature>
<dbReference type="PROSITE" id="PS50168">
    <property type="entry name" value="DED"/>
    <property type="match status" value="1"/>
</dbReference>
<feature type="region of interest" description="Disordered" evidence="1">
    <location>
        <begin position="92"/>
        <end position="115"/>
    </location>
</feature>
<dbReference type="SUPFAM" id="SSF51101">
    <property type="entry name" value="Mannose-binding lectins"/>
    <property type="match status" value="1"/>
</dbReference>
<dbReference type="Gene3D" id="2.100.10.30">
    <property type="entry name" value="Jacalin-like lectin domain"/>
    <property type="match status" value="1"/>
</dbReference>
<dbReference type="EMBL" id="CAJOBC010006795">
    <property type="protein sequence ID" value="CAF3911242.1"/>
    <property type="molecule type" value="Genomic_DNA"/>
</dbReference>
<protein>
    <recommendedName>
        <fullName evidence="8">Ricin B lectin domain-containing protein</fullName>
    </recommendedName>
</protein>
<organism evidence="5 7">
    <name type="scientific">Didymodactylos carnosus</name>
    <dbReference type="NCBI Taxonomy" id="1234261"/>
    <lineage>
        <taxon>Eukaryota</taxon>
        <taxon>Metazoa</taxon>
        <taxon>Spiralia</taxon>
        <taxon>Gnathifera</taxon>
        <taxon>Rotifera</taxon>
        <taxon>Eurotatoria</taxon>
        <taxon>Bdelloidea</taxon>
        <taxon>Philodinida</taxon>
        <taxon>Philodinidae</taxon>
        <taxon>Didymodactylos</taxon>
    </lineage>
</organism>
<dbReference type="InterPro" id="IPR035992">
    <property type="entry name" value="Ricin_B-like_lectins"/>
</dbReference>
<feature type="domain" description="DED" evidence="3">
    <location>
        <begin position="8"/>
        <end position="90"/>
    </location>
</feature>
<dbReference type="Gene3D" id="1.10.533.10">
    <property type="entry name" value="Death Domain, Fas"/>
    <property type="match status" value="1"/>
</dbReference>
<dbReference type="CDD" id="cd00161">
    <property type="entry name" value="beta-trefoil_Ricin-like"/>
    <property type="match status" value="2"/>
</dbReference>
<dbReference type="PROSITE" id="PS51752">
    <property type="entry name" value="JACALIN_LECTIN"/>
    <property type="match status" value="1"/>
</dbReference>
<feature type="transmembrane region" description="Helical" evidence="2">
    <location>
        <begin position="193"/>
        <end position="215"/>
    </location>
</feature>
<dbReference type="Proteomes" id="UP000681722">
    <property type="component" value="Unassembled WGS sequence"/>
</dbReference>
<evidence type="ECO:0000259" key="4">
    <source>
        <dbReference type="PROSITE" id="PS51752"/>
    </source>
</evidence>
<dbReference type="Gene3D" id="2.80.10.50">
    <property type="match status" value="1"/>
</dbReference>
<keyword evidence="2" id="KW-1133">Transmembrane helix</keyword>
<keyword evidence="2" id="KW-0812">Transmembrane</keyword>
<dbReference type="Pfam" id="PF01419">
    <property type="entry name" value="Jacalin"/>
    <property type="match status" value="1"/>
</dbReference>
<dbReference type="EMBL" id="CAJNOQ010006795">
    <property type="protein sequence ID" value="CAF1147636.1"/>
    <property type="molecule type" value="Genomic_DNA"/>
</dbReference>
<gene>
    <name evidence="5" type="ORF">GPM918_LOCUS21014</name>
    <name evidence="6" type="ORF">SRO942_LOCUS21011</name>
</gene>
<dbReference type="AlphaFoldDB" id="A0A814SHT9"/>
<accession>A0A814SHT9</accession>
<evidence type="ECO:0008006" key="8">
    <source>
        <dbReference type="Google" id="ProtNLM"/>
    </source>
</evidence>
<reference evidence="5" key="1">
    <citation type="submission" date="2021-02" db="EMBL/GenBank/DDBJ databases">
        <authorList>
            <person name="Nowell W R."/>
        </authorList>
    </citation>
    <scope>NUCLEOTIDE SEQUENCE</scope>
</reference>
<dbReference type="Proteomes" id="UP000663829">
    <property type="component" value="Unassembled WGS sequence"/>
</dbReference>
<evidence type="ECO:0000313" key="7">
    <source>
        <dbReference type="Proteomes" id="UP000663829"/>
    </source>
</evidence>
<dbReference type="SUPFAM" id="SSF50370">
    <property type="entry name" value="Ricin B-like lectins"/>
    <property type="match status" value="1"/>
</dbReference>
<evidence type="ECO:0000259" key="3">
    <source>
        <dbReference type="PROSITE" id="PS50168"/>
    </source>
</evidence>
<dbReference type="InterPro" id="IPR036404">
    <property type="entry name" value="Jacalin-like_lectin_dom_sf"/>
</dbReference>
<comment type="caution">
    <text evidence="5">The sequence shown here is derived from an EMBL/GenBank/DDBJ whole genome shotgun (WGS) entry which is preliminary data.</text>
</comment>
<dbReference type="InterPro" id="IPR000772">
    <property type="entry name" value="Ricin_B_lectin"/>
</dbReference>
<dbReference type="GO" id="GO:0042981">
    <property type="term" value="P:regulation of apoptotic process"/>
    <property type="evidence" value="ECO:0007669"/>
    <property type="project" value="InterPro"/>
</dbReference>
<proteinExistence type="predicted"/>
<dbReference type="InterPro" id="IPR001875">
    <property type="entry name" value="DED_dom"/>
</dbReference>
<evidence type="ECO:0000256" key="1">
    <source>
        <dbReference type="SAM" id="MobiDB-lite"/>
    </source>
</evidence>
<keyword evidence="2" id="KW-0472">Membrane</keyword>
<feature type="domain" description="Jacalin-type lectin" evidence="4">
    <location>
        <begin position="414"/>
        <end position="577"/>
    </location>
</feature>
<dbReference type="Pfam" id="PF14200">
    <property type="entry name" value="RicinB_lectin_2"/>
    <property type="match status" value="1"/>
</dbReference>
<dbReference type="InterPro" id="IPR001229">
    <property type="entry name" value="Jacalin-like_lectin_dom"/>
</dbReference>